<dbReference type="InterPro" id="IPR012902">
    <property type="entry name" value="N_methyl_site"/>
</dbReference>
<dbReference type="EMBL" id="ANIN01000001">
    <property type="protein sequence ID" value="ELA09781.1"/>
    <property type="molecule type" value="Genomic_DNA"/>
</dbReference>
<dbReference type="NCBIfam" id="TIGR02532">
    <property type="entry name" value="IV_pilin_GFxxxE"/>
    <property type="match status" value="1"/>
</dbReference>
<dbReference type="PANTHER" id="PTHR30093:SF41">
    <property type="entry name" value="TYPE II SECRETION SYSTEM PROTEIN H"/>
    <property type="match status" value="1"/>
</dbReference>
<dbReference type="InterPro" id="IPR045584">
    <property type="entry name" value="Pilin-like"/>
</dbReference>
<dbReference type="PANTHER" id="PTHR30093">
    <property type="entry name" value="GENERAL SECRETION PATHWAY PROTEIN G"/>
    <property type="match status" value="1"/>
</dbReference>
<feature type="transmembrane region" description="Helical" evidence="1">
    <location>
        <begin position="12"/>
        <end position="31"/>
    </location>
</feature>
<sequence>MRHSVNQSGFTLIELMVTIAIIAIIAGMAYPSMQRQIATMRLQNAVNTAEMMLKQARVEAMTTRQNITVAMTPSTSNAPAVLKVSKQQDFTFDSGVTVTQQNTGNITITGQKTAQGSSKSSPLPKYDFCYKDLASDKYTVSIDALTNVRVTATKGGCS</sequence>
<dbReference type="Pfam" id="PF07963">
    <property type="entry name" value="N_methyl"/>
    <property type="match status" value="1"/>
</dbReference>
<keyword evidence="3" id="KW-1185">Reference proteome</keyword>
<gene>
    <name evidence="2" type="ORF">MOMA_05245</name>
</gene>
<dbReference type="SUPFAM" id="SSF54523">
    <property type="entry name" value="Pili subunits"/>
    <property type="match status" value="1"/>
</dbReference>
<name>L2FAJ0_9GAMM</name>
<keyword evidence="1" id="KW-0472">Membrane</keyword>
<evidence type="ECO:0000313" key="3">
    <source>
        <dbReference type="Proteomes" id="UP000023795"/>
    </source>
</evidence>
<dbReference type="STRING" id="1230338.MOMA_05245"/>
<proteinExistence type="predicted"/>
<dbReference type="Gene3D" id="3.30.700.10">
    <property type="entry name" value="Glycoprotein, Type 4 Pilin"/>
    <property type="match status" value="1"/>
</dbReference>
<comment type="caution">
    <text evidence="2">The sequence shown here is derived from an EMBL/GenBank/DDBJ whole genome shotgun (WGS) entry which is preliminary data.</text>
</comment>
<dbReference type="Proteomes" id="UP000023795">
    <property type="component" value="Unassembled WGS sequence"/>
</dbReference>
<dbReference type="eggNOG" id="COG4970">
    <property type="taxonomic scope" value="Bacteria"/>
</dbReference>
<keyword evidence="1" id="KW-1133">Transmembrane helix</keyword>
<reference evidence="2 3" key="1">
    <citation type="journal article" date="2013" name="Genome Announc.">
        <title>Genome Sequence of Moraxella macacae 0408225, a Novel Bacterial Species Isolated from a Cynomolgus Macaque with Epistaxis.</title>
        <authorList>
            <person name="Ladner J.T."/>
            <person name="Whitehouse C.A."/>
            <person name="Koroleva G.I."/>
            <person name="Palacios G.F."/>
        </authorList>
    </citation>
    <scope>NUCLEOTIDE SEQUENCE [LARGE SCALE GENOMIC DNA]</scope>
    <source>
        <strain evidence="2 3">0408225</strain>
    </source>
</reference>
<evidence type="ECO:0000313" key="2">
    <source>
        <dbReference type="EMBL" id="ELA09781.1"/>
    </source>
</evidence>
<evidence type="ECO:0000256" key="1">
    <source>
        <dbReference type="SAM" id="Phobius"/>
    </source>
</evidence>
<protein>
    <submittedName>
        <fullName evidence="2">Putative pilin protein FimT</fullName>
    </submittedName>
</protein>
<keyword evidence="1" id="KW-0812">Transmembrane</keyword>
<dbReference type="RefSeq" id="WP_009767599.1">
    <property type="nucleotide sequence ID" value="NZ_ANIN01000001.1"/>
</dbReference>
<organism evidence="2 3">
    <name type="scientific">Moraxella macacae 0408225</name>
    <dbReference type="NCBI Taxonomy" id="1230338"/>
    <lineage>
        <taxon>Bacteria</taxon>
        <taxon>Pseudomonadati</taxon>
        <taxon>Pseudomonadota</taxon>
        <taxon>Gammaproteobacteria</taxon>
        <taxon>Moraxellales</taxon>
        <taxon>Moraxellaceae</taxon>
        <taxon>Moraxella</taxon>
    </lineage>
</organism>
<dbReference type="AlphaFoldDB" id="L2FAJ0"/>
<accession>L2FAJ0</accession>
<dbReference type="PATRIC" id="fig|1230338.3.peg.1141"/>
<dbReference type="OrthoDB" id="6650317at2"/>
<dbReference type="PROSITE" id="PS00409">
    <property type="entry name" value="PROKAR_NTER_METHYL"/>
    <property type="match status" value="1"/>
</dbReference>